<organism evidence="1 4">
    <name type="scientific">Bacteroides xylanisolvens</name>
    <dbReference type="NCBI Taxonomy" id="371601"/>
    <lineage>
        <taxon>Bacteria</taxon>
        <taxon>Pseudomonadati</taxon>
        <taxon>Bacteroidota</taxon>
        <taxon>Bacteroidia</taxon>
        <taxon>Bacteroidales</taxon>
        <taxon>Bacteroidaceae</taxon>
        <taxon>Bacteroides</taxon>
    </lineage>
</organism>
<evidence type="ECO:0000313" key="1">
    <source>
        <dbReference type="EMBL" id="RGK66342.1"/>
    </source>
</evidence>
<comment type="caution">
    <text evidence="1">The sequence shown here is derived from an EMBL/GenBank/DDBJ whole genome shotgun (WGS) entry which is preliminary data.</text>
</comment>
<name>A0A3E4NMH2_9BACE</name>
<sequence>MGKIHGQCASSEKYVIVLKVRSLEKFGSRLHISSNGHNLSRDVKIVESDWHTVEILDVRLPDGTQYLEFRIDEGNIDFDGFIMKK</sequence>
<reference evidence="4 5" key="1">
    <citation type="submission" date="2018-08" db="EMBL/GenBank/DDBJ databases">
        <title>A genome reference for cultivated species of the human gut microbiota.</title>
        <authorList>
            <person name="Zou Y."/>
            <person name="Xue W."/>
            <person name="Luo G."/>
        </authorList>
    </citation>
    <scope>NUCLEOTIDE SEQUENCE [LARGE SCALE GENOMIC DNA]</scope>
    <source>
        <strain evidence="3 5">AF38-2</strain>
        <strain evidence="2 6">AF46-11NS</strain>
        <strain evidence="1 4">TF10-34</strain>
    </source>
</reference>
<dbReference type="Proteomes" id="UP000284495">
    <property type="component" value="Unassembled WGS sequence"/>
</dbReference>
<accession>A0A3E4NMH2</accession>
<dbReference type="Proteomes" id="UP000261210">
    <property type="component" value="Unassembled WGS sequence"/>
</dbReference>
<evidence type="ECO:0000313" key="5">
    <source>
        <dbReference type="Proteomes" id="UP000284495"/>
    </source>
</evidence>
<dbReference type="Proteomes" id="UP000285503">
    <property type="component" value="Unassembled WGS sequence"/>
</dbReference>
<dbReference type="EMBL" id="QRNE01000001">
    <property type="protein sequence ID" value="RHK30028.1"/>
    <property type="molecule type" value="Genomic_DNA"/>
</dbReference>
<dbReference type="Gene3D" id="2.60.120.260">
    <property type="entry name" value="Galactose-binding domain-like"/>
    <property type="match status" value="1"/>
</dbReference>
<dbReference type="EMBL" id="QSQU01000004">
    <property type="protein sequence ID" value="RGK66342.1"/>
    <property type="molecule type" value="Genomic_DNA"/>
</dbReference>
<gene>
    <name evidence="3" type="ORF">DW027_22500</name>
    <name evidence="2" type="ORF">DW075_00355</name>
    <name evidence="1" type="ORF">DXD03_03460</name>
</gene>
<evidence type="ECO:0000313" key="2">
    <source>
        <dbReference type="EMBL" id="RHK30028.1"/>
    </source>
</evidence>
<protein>
    <submittedName>
        <fullName evidence="1">Uncharacterized protein</fullName>
    </submittedName>
</protein>
<evidence type="ECO:0000313" key="3">
    <source>
        <dbReference type="EMBL" id="RHL33297.1"/>
    </source>
</evidence>
<evidence type="ECO:0000313" key="4">
    <source>
        <dbReference type="Proteomes" id="UP000261210"/>
    </source>
</evidence>
<evidence type="ECO:0000313" key="6">
    <source>
        <dbReference type="Proteomes" id="UP000285503"/>
    </source>
</evidence>
<dbReference type="EMBL" id="QROO01000038">
    <property type="protein sequence ID" value="RHL33297.1"/>
    <property type="molecule type" value="Genomic_DNA"/>
</dbReference>
<dbReference type="AlphaFoldDB" id="A0A3E4NMH2"/>
<proteinExistence type="predicted"/>
<dbReference type="RefSeq" id="WP_117683369.1">
    <property type="nucleotide sequence ID" value="NZ_JAASHA010000017.1"/>
</dbReference>